<dbReference type="EMBL" id="CZBM01000031">
    <property type="protein sequence ID" value="CUQ56696.1"/>
    <property type="molecule type" value="Genomic_DNA"/>
</dbReference>
<evidence type="ECO:0000313" key="2">
    <source>
        <dbReference type="Proteomes" id="UP000095332"/>
    </source>
</evidence>
<proteinExistence type="predicted"/>
<accession>A0A174XG72</accession>
<dbReference type="RefSeq" id="WP_172681366.1">
    <property type="nucleotide sequence ID" value="NZ_CZBM01000031.1"/>
</dbReference>
<evidence type="ECO:0000313" key="1">
    <source>
        <dbReference type="EMBL" id="CUQ56696.1"/>
    </source>
</evidence>
<name>A0A174XG72_PARDI</name>
<dbReference type="AlphaFoldDB" id="A0A174XG72"/>
<dbReference type="Proteomes" id="UP000095332">
    <property type="component" value="Unassembled WGS sequence"/>
</dbReference>
<reference evidence="1 2" key="1">
    <citation type="submission" date="2015-09" db="EMBL/GenBank/DDBJ databases">
        <authorList>
            <consortium name="Pathogen Informatics"/>
        </authorList>
    </citation>
    <scope>NUCLEOTIDE SEQUENCE [LARGE SCALE GENOMIC DNA]</scope>
    <source>
        <strain evidence="1 2">2789STDY5834948</strain>
    </source>
</reference>
<protein>
    <submittedName>
        <fullName evidence="1">Uncharacterized protein</fullName>
    </submittedName>
</protein>
<gene>
    <name evidence="1" type="ORF">ERS852560_04331</name>
</gene>
<organism evidence="1 2">
    <name type="scientific">Parabacteroides distasonis</name>
    <dbReference type="NCBI Taxonomy" id="823"/>
    <lineage>
        <taxon>Bacteria</taxon>
        <taxon>Pseudomonadati</taxon>
        <taxon>Bacteroidota</taxon>
        <taxon>Bacteroidia</taxon>
        <taxon>Bacteroidales</taxon>
        <taxon>Tannerellaceae</taxon>
        <taxon>Parabacteroides</taxon>
    </lineage>
</organism>
<sequence length="281" mass="31922">MKIHIVFLFCTLICISCKQVRLVAYSISGTYEKHSAQGMAVWDNYAVLLNDQGLCRIYSLDRKELAGSYRLGSFHKNNHANCTSFGVEYPEGNMTFPALYVSECRRPYRCFVENVNLDSAKVIQTLQYQAAGGEAQVVHDWIVDREERKLYGVSRLLVPDGNKASDSLRIIRFPLPLLSDGNVTLTAKDVEEQFHIYLPNLLQGGSIRKGILYLPVGLHTGNEHRKDAERAIVMVNLKRQQVTHILNLQEKLMNEPEDVDFHGKHLLLFCGQTGGIYRIKH</sequence>